<dbReference type="InterPro" id="IPR039420">
    <property type="entry name" value="WalR-like"/>
</dbReference>
<feature type="domain" description="Response regulatory" evidence="8">
    <location>
        <begin position="41"/>
        <end position="154"/>
    </location>
</feature>
<keyword evidence="3" id="KW-0805">Transcription regulation</keyword>
<feature type="modified residue" description="4-aspartylphosphate" evidence="6">
    <location>
        <position position="90"/>
    </location>
</feature>
<evidence type="ECO:0000259" key="9">
    <source>
        <dbReference type="PROSITE" id="PS51755"/>
    </source>
</evidence>
<evidence type="ECO:0000256" key="5">
    <source>
        <dbReference type="ARBA" id="ARBA00023163"/>
    </source>
</evidence>
<reference evidence="11" key="1">
    <citation type="submission" date="2015-11" db="EMBL/GenBank/DDBJ databases">
        <authorList>
            <person name="Anvar S.Y."/>
        </authorList>
    </citation>
    <scope>NUCLEOTIDE SEQUENCE [LARGE SCALE GENOMIC DNA]</scope>
</reference>
<dbReference type="InterPro" id="IPR016032">
    <property type="entry name" value="Sig_transdc_resp-reg_C-effctor"/>
</dbReference>
<dbReference type="CDD" id="cd00383">
    <property type="entry name" value="trans_reg_C"/>
    <property type="match status" value="1"/>
</dbReference>
<dbReference type="KEGG" id="hty:BN2458_PEG1259"/>
<dbReference type="PROSITE" id="PS50110">
    <property type="entry name" value="RESPONSE_REGULATORY"/>
    <property type="match status" value="1"/>
</dbReference>
<name>A0A0S4PXR3_9HELI</name>
<evidence type="ECO:0000313" key="10">
    <source>
        <dbReference type="EMBL" id="CUU40144.1"/>
    </source>
</evidence>
<feature type="domain" description="OmpR/PhoB-type" evidence="9">
    <location>
        <begin position="160"/>
        <end position="264"/>
    </location>
</feature>
<evidence type="ECO:0000256" key="7">
    <source>
        <dbReference type="PROSITE-ProRule" id="PRU01091"/>
    </source>
</evidence>
<dbReference type="InterPro" id="IPR001789">
    <property type="entry name" value="Sig_transdc_resp-reg_receiver"/>
</dbReference>
<dbReference type="GO" id="GO:0000976">
    <property type="term" value="F:transcription cis-regulatory region binding"/>
    <property type="evidence" value="ECO:0007669"/>
    <property type="project" value="TreeGrafter"/>
</dbReference>
<dbReference type="GO" id="GO:0000156">
    <property type="term" value="F:phosphorelay response regulator activity"/>
    <property type="evidence" value="ECO:0007669"/>
    <property type="project" value="TreeGrafter"/>
</dbReference>
<organism evidence="10 11">
    <name type="scientific">Helicobacter typhlonius</name>
    <dbReference type="NCBI Taxonomy" id="76936"/>
    <lineage>
        <taxon>Bacteria</taxon>
        <taxon>Pseudomonadati</taxon>
        <taxon>Campylobacterota</taxon>
        <taxon>Epsilonproteobacteria</taxon>
        <taxon>Campylobacterales</taxon>
        <taxon>Helicobacteraceae</taxon>
        <taxon>Helicobacter</taxon>
    </lineage>
</organism>
<evidence type="ECO:0000256" key="3">
    <source>
        <dbReference type="ARBA" id="ARBA00023015"/>
    </source>
</evidence>
<evidence type="ECO:0000256" key="2">
    <source>
        <dbReference type="ARBA" id="ARBA00023012"/>
    </source>
</evidence>
<dbReference type="Gene3D" id="1.10.10.10">
    <property type="entry name" value="Winged helix-like DNA-binding domain superfamily/Winged helix DNA-binding domain"/>
    <property type="match status" value="1"/>
</dbReference>
<dbReference type="SMART" id="SM00862">
    <property type="entry name" value="Trans_reg_C"/>
    <property type="match status" value="1"/>
</dbReference>
<keyword evidence="5" id="KW-0804">Transcription</keyword>
<dbReference type="PROSITE" id="PS51755">
    <property type="entry name" value="OMPR_PHOB"/>
    <property type="match status" value="1"/>
</dbReference>
<keyword evidence="1 6" id="KW-0597">Phosphoprotein</keyword>
<accession>A0A0S4PXR3</accession>
<dbReference type="PANTHER" id="PTHR48111:SF22">
    <property type="entry name" value="REGULATOR OF RPOS"/>
    <property type="match status" value="1"/>
</dbReference>
<evidence type="ECO:0000256" key="4">
    <source>
        <dbReference type="ARBA" id="ARBA00023125"/>
    </source>
</evidence>
<dbReference type="Pfam" id="PF00072">
    <property type="entry name" value="Response_reg"/>
    <property type="match status" value="1"/>
</dbReference>
<keyword evidence="4 7" id="KW-0238">DNA-binding</keyword>
<dbReference type="InterPro" id="IPR011006">
    <property type="entry name" value="CheY-like_superfamily"/>
</dbReference>
<protein>
    <submittedName>
        <fullName evidence="10">RESPONSE REGULATOR OMPR</fullName>
    </submittedName>
</protein>
<dbReference type="EMBL" id="LN907858">
    <property type="protein sequence ID" value="CUU40144.1"/>
    <property type="molecule type" value="Genomic_DNA"/>
</dbReference>
<dbReference type="SUPFAM" id="SSF46894">
    <property type="entry name" value="C-terminal effector domain of the bipartite response regulators"/>
    <property type="match status" value="1"/>
</dbReference>
<dbReference type="AlphaFoldDB" id="A0A0S4PXR3"/>
<dbReference type="GO" id="GO:0005829">
    <property type="term" value="C:cytosol"/>
    <property type="evidence" value="ECO:0007669"/>
    <property type="project" value="TreeGrafter"/>
</dbReference>
<dbReference type="SUPFAM" id="SSF52172">
    <property type="entry name" value="CheY-like"/>
    <property type="match status" value="1"/>
</dbReference>
<feature type="DNA-binding region" description="OmpR/PhoB-type" evidence="7">
    <location>
        <begin position="160"/>
        <end position="264"/>
    </location>
</feature>
<dbReference type="InterPro" id="IPR036388">
    <property type="entry name" value="WH-like_DNA-bd_sf"/>
</dbReference>
<dbReference type="Pfam" id="PF00486">
    <property type="entry name" value="Trans_reg_C"/>
    <property type="match status" value="1"/>
</dbReference>
<evidence type="ECO:0000259" key="8">
    <source>
        <dbReference type="PROSITE" id="PS50110"/>
    </source>
</evidence>
<dbReference type="GO" id="GO:0032993">
    <property type="term" value="C:protein-DNA complex"/>
    <property type="evidence" value="ECO:0007669"/>
    <property type="project" value="TreeGrafter"/>
</dbReference>
<proteinExistence type="predicted"/>
<keyword evidence="2" id="KW-0902">Two-component regulatory system</keyword>
<gene>
    <name evidence="10" type="ORF">BN2458_PEG1259</name>
</gene>
<dbReference type="Gene3D" id="6.10.250.690">
    <property type="match status" value="1"/>
</dbReference>
<evidence type="ECO:0000256" key="1">
    <source>
        <dbReference type="ARBA" id="ARBA00022553"/>
    </source>
</evidence>
<sequence length="264" mass="30417">MCVNKLTKTNYAFHNLLKLSKKCFIIESRILLEAKVWIMLEVLMIEDDLELAEIITSYLKQYDMNVTNYDEPYTGMSAVNAKHFDVLLLDLTLPNLDGLEVCKRVAKQNSVPIIVSSARSDIDDKVEALKSGADDYISKPYDPKELVARIQSLLRRYNKKSVKEQDKEKDSVFRIDKYSRQVFFKEKKLELTRAEYEILTLLISKKGHVFSREAIAIESESINPESSNKSIDVIIGRLRSKIEENPRNPQYIISVRGVGYKLET</sequence>
<dbReference type="Proteomes" id="UP000064525">
    <property type="component" value="Chromosome I"/>
</dbReference>
<dbReference type="PANTHER" id="PTHR48111">
    <property type="entry name" value="REGULATOR OF RPOS"/>
    <property type="match status" value="1"/>
</dbReference>
<evidence type="ECO:0000256" key="6">
    <source>
        <dbReference type="PROSITE-ProRule" id="PRU00169"/>
    </source>
</evidence>
<dbReference type="GO" id="GO:0006355">
    <property type="term" value="P:regulation of DNA-templated transcription"/>
    <property type="evidence" value="ECO:0007669"/>
    <property type="project" value="InterPro"/>
</dbReference>
<dbReference type="PATRIC" id="fig|76936.10.peg.1229"/>
<dbReference type="Gene3D" id="3.40.50.2300">
    <property type="match status" value="1"/>
</dbReference>
<evidence type="ECO:0000313" key="11">
    <source>
        <dbReference type="Proteomes" id="UP000064525"/>
    </source>
</evidence>
<dbReference type="InterPro" id="IPR001867">
    <property type="entry name" value="OmpR/PhoB-type_DNA-bd"/>
</dbReference>
<dbReference type="SMART" id="SM00448">
    <property type="entry name" value="REC"/>
    <property type="match status" value="1"/>
</dbReference>